<evidence type="ECO:0000256" key="2">
    <source>
        <dbReference type="ARBA" id="ARBA00022737"/>
    </source>
</evidence>
<organism evidence="6 7">
    <name type="scientific">Reticulibacter mediterranei</name>
    <dbReference type="NCBI Taxonomy" id="2778369"/>
    <lineage>
        <taxon>Bacteria</taxon>
        <taxon>Bacillati</taxon>
        <taxon>Chloroflexota</taxon>
        <taxon>Ktedonobacteria</taxon>
        <taxon>Ktedonobacterales</taxon>
        <taxon>Reticulibacteraceae</taxon>
        <taxon>Reticulibacter</taxon>
    </lineage>
</organism>
<dbReference type="Proteomes" id="UP000597444">
    <property type="component" value="Unassembled WGS sequence"/>
</dbReference>
<dbReference type="InterPro" id="IPR003439">
    <property type="entry name" value="ABC_transporter-like_ATP-bd"/>
</dbReference>
<protein>
    <submittedName>
        <fullName evidence="6">Ribose import ATP-binding protein RbsA</fullName>
    </submittedName>
</protein>
<dbReference type="PROSITE" id="PS00211">
    <property type="entry name" value="ABC_TRANSPORTER_1"/>
    <property type="match status" value="1"/>
</dbReference>
<dbReference type="InterPro" id="IPR017871">
    <property type="entry name" value="ABC_transporter-like_CS"/>
</dbReference>
<sequence length="498" mass="54993">MANIEGIEISRSFGGVQALRRASFVAESGEVHALVGENGAGKSTLIKILSGLLRPDEGKICVQGREFLLESPKAALRLGIGTIFQELTLFPAMTVAENLLMGREVRNAGLINRGATAATVRDLLQEYGVTGIEPLELIANLSLAQRQIVEIIKVVSRRPQILFMDEPTSALAEQEVVWLFALVRKLRDEGACIVFTSHRWNEIKDIANRITIFRNGENAGTYEATALSEQEAVERMTGRKLEMLYPDPVPLQERVPMLEMRDLTGANLRDIALTVHKGEVLGIGGLAGQGQRDLLQTLFGMHAIHGGTILLQGKEARIGNPREAIQRGIAFIPEDRKTEGLLLPLPVRQNLTLPILGRLARSGFIRRRQEEDLIRSMIDALAIRTPDSDQPVGLLSGGNQQKVLIGRWLLTQARIFLLYDITRGVDVATKHDIYELIHRLSEQGHAILLYSTDTEEMAHLCHRVLVMREGRITDELDGPHIAPEAIVAASLYVTAPVE</sequence>
<comment type="caution">
    <text evidence="6">The sequence shown here is derived from an EMBL/GenBank/DDBJ whole genome shotgun (WGS) entry which is preliminary data.</text>
</comment>
<dbReference type="InterPro" id="IPR003593">
    <property type="entry name" value="AAA+_ATPase"/>
</dbReference>
<keyword evidence="2" id="KW-0677">Repeat</keyword>
<dbReference type="SMART" id="SM00382">
    <property type="entry name" value="AAA"/>
    <property type="match status" value="1"/>
</dbReference>
<dbReference type="CDD" id="cd03215">
    <property type="entry name" value="ABC_Carb_Monos_II"/>
    <property type="match status" value="1"/>
</dbReference>
<feature type="domain" description="ABC transporter" evidence="5">
    <location>
        <begin position="253"/>
        <end position="494"/>
    </location>
</feature>
<accession>A0A8J3IRR2</accession>
<dbReference type="RefSeq" id="WP_220205743.1">
    <property type="nucleotide sequence ID" value="NZ_BNJK01000001.1"/>
</dbReference>
<dbReference type="AlphaFoldDB" id="A0A8J3IRR2"/>
<dbReference type="Pfam" id="PF00005">
    <property type="entry name" value="ABC_tran"/>
    <property type="match status" value="2"/>
</dbReference>
<dbReference type="Gene3D" id="3.40.50.300">
    <property type="entry name" value="P-loop containing nucleotide triphosphate hydrolases"/>
    <property type="match status" value="2"/>
</dbReference>
<keyword evidence="7" id="KW-1185">Reference proteome</keyword>
<dbReference type="GO" id="GO:0016887">
    <property type="term" value="F:ATP hydrolysis activity"/>
    <property type="evidence" value="ECO:0007669"/>
    <property type="project" value="InterPro"/>
</dbReference>
<keyword evidence="4 6" id="KW-0067">ATP-binding</keyword>
<dbReference type="CDD" id="cd03216">
    <property type="entry name" value="ABC_Carb_Monos_I"/>
    <property type="match status" value="1"/>
</dbReference>
<name>A0A8J3IRR2_9CHLR</name>
<evidence type="ECO:0000256" key="4">
    <source>
        <dbReference type="ARBA" id="ARBA00022840"/>
    </source>
</evidence>
<dbReference type="InterPro" id="IPR027417">
    <property type="entry name" value="P-loop_NTPase"/>
</dbReference>
<dbReference type="PANTHER" id="PTHR43790:SF9">
    <property type="entry name" value="GALACTOFURANOSE TRANSPORTER ATP-BINDING PROTEIN YTFR"/>
    <property type="match status" value="1"/>
</dbReference>
<evidence type="ECO:0000256" key="3">
    <source>
        <dbReference type="ARBA" id="ARBA00022741"/>
    </source>
</evidence>
<evidence type="ECO:0000313" key="6">
    <source>
        <dbReference type="EMBL" id="GHO95041.1"/>
    </source>
</evidence>
<feature type="domain" description="ABC transporter" evidence="5">
    <location>
        <begin position="4"/>
        <end position="240"/>
    </location>
</feature>
<dbReference type="GO" id="GO:0005524">
    <property type="term" value="F:ATP binding"/>
    <property type="evidence" value="ECO:0007669"/>
    <property type="project" value="UniProtKB-KW"/>
</dbReference>
<evidence type="ECO:0000256" key="1">
    <source>
        <dbReference type="ARBA" id="ARBA00022448"/>
    </source>
</evidence>
<dbReference type="InterPro" id="IPR050107">
    <property type="entry name" value="ABC_carbohydrate_import_ATPase"/>
</dbReference>
<proteinExistence type="predicted"/>
<reference evidence="6" key="1">
    <citation type="submission" date="2020-10" db="EMBL/GenBank/DDBJ databases">
        <title>Taxonomic study of unclassified bacteria belonging to the class Ktedonobacteria.</title>
        <authorList>
            <person name="Yabe S."/>
            <person name="Wang C.M."/>
            <person name="Zheng Y."/>
            <person name="Sakai Y."/>
            <person name="Cavaletti L."/>
            <person name="Monciardini P."/>
            <person name="Donadio S."/>
        </authorList>
    </citation>
    <scope>NUCLEOTIDE SEQUENCE</scope>
    <source>
        <strain evidence="6">ID150040</strain>
    </source>
</reference>
<dbReference type="PROSITE" id="PS50893">
    <property type="entry name" value="ABC_TRANSPORTER_2"/>
    <property type="match status" value="2"/>
</dbReference>
<dbReference type="SUPFAM" id="SSF52540">
    <property type="entry name" value="P-loop containing nucleoside triphosphate hydrolases"/>
    <property type="match status" value="2"/>
</dbReference>
<keyword evidence="3" id="KW-0547">Nucleotide-binding</keyword>
<dbReference type="PANTHER" id="PTHR43790">
    <property type="entry name" value="CARBOHYDRATE TRANSPORT ATP-BINDING PROTEIN MG119-RELATED"/>
    <property type="match status" value="1"/>
</dbReference>
<evidence type="ECO:0000259" key="5">
    <source>
        <dbReference type="PROSITE" id="PS50893"/>
    </source>
</evidence>
<keyword evidence="1" id="KW-0813">Transport</keyword>
<gene>
    <name evidence="6" type="primary">rbsA_2</name>
    <name evidence="6" type="ORF">KSF_050890</name>
</gene>
<evidence type="ECO:0000313" key="7">
    <source>
        <dbReference type="Proteomes" id="UP000597444"/>
    </source>
</evidence>
<dbReference type="EMBL" id="BNJK01000001">
    <property type="protein sequence ID" value="GHO95041.1"/>
    <property type="molecule type" value="Genomic_DNA"/>
</dbReference>